<name>A0A6J7BNL0_9ZZZZ</name>
<evidence type="ECO:0000313" key="1">
    <source>
        <dbReference type="EMBL" id="CAB4845708.1"/>
    </source>
</evidence>
<dbReference type="EMBL" id="CAFAZX010000156">
    <property type="protein sequence ID" value="CAB4845708.1"/>
    <property type="molecule type" value="Genomic_DNA"/>
</dbReference>
<accession>A0A6J7BNL0</accession>
<proteinExistence type="predicted"/>
<dbReference type="AlphaFoldDB" id="A0A6J7BNL0"/>
<gene>
    <name evidence="1" type="ORF">UFOPK3241_01568</name>
</gene>
<reference evidence="1" key="1">
    <citation type="submission" date="2020-05" db="EMBL/GenBank/DDBJ databases">
        <authorList>
            <person name="Chiriac C."/>
            <person name="Salcher M."/>
            <person name="Ghai R."/>
            <person name="Kavagutti S V."/>
        </authorList>
    </citation>
    <scope>NUCLEOTIDE SEQUENCE</scope>
</reference>
<protein>
    <submittedName>
        <fullName evidence="1">Unannotated protein</fullName>
    </submittedName>
</protein>
<sequence length="101" mass="10688">MIATVPAAPPSKLSKKLIELQTPTIHRVVTIPSIRMLLNGVPSVLVEMRAKETIKPAPVCAAKRGHGSKPFRSSNNPIADIAIAGKRTVLANANVCIELSA</sequence>
<organism evidence="1">
    <name type="scientific">freshwater metagenome</name>
    <dbReference type="NCBI Taxonomy" id="449393"/>
    <lineage>
        <taxon>unclassified sequences</taxon>
        <taxon>metagenomes</taxon>
        <taxon>ecological metagenomes</taxon>
    </lineage>
</organism>